<protein>
    <submittedName>
        <fullName evidence="1">Uncharacterized protein</fullName>
    </submittedName>
</protein>
<proteinExistence type="predicted"/>
<evidence type="ECO:0000313" key="2">
    <source>
        <dbReference type="Proteomes" id="UP001055117"/>
    </source>
</evidence>
<dbReference type="Proteomes" id="UP001055117">
    <property type="component" value="Unassembled WGS sequence"/>
</dbReference>
<sequence length="134" mass="14375">MLAITHATVAPAISADPVFAAIEAHREALHVYEAEVYYQAKKRKGRWVAREEVREAAEVYEAATSTLVAASISTLAGLRVFAAYVADLRAYGRDGVAGIVGRYAIQVWDLSDAMTAVAEAMARLLPADAPTSTH</sequence>
<reference evidence="1 2" key="1">
    <citation type="journal article" date="2021" name="Front. Microbiol.">
        <title>Comprehensive Comparative Genomics and Phenotyping of Methylobacterium Species.</title>
        <authorList>
            <person name="Alessa O."/>
            <person name="Ogura Y."/>
            <person name="Fujitani Y."/>
            <person name="Takami H."/>
            <person name="Hayashi T."/>
            <person name="Sahin N."/>
            <person name="Tani A."/>
        </authorList>
    </citation>
    <scope>NUCLEOTIDE SEQUENCE [LARGE SCALE GENOMIC DNA]</scope>
    <source>
        <strain evidence="1 2">DSM 23679</strain>
    </source>
</reference>
<organism evidence="1 2">
    <name type="scientific">Methylobacterium cerastii</name>
    <dbReference type="NCBI Taxonomy" id="932741"/>
    <lineage>
        <taxon>Bacteria</taxon>
        <taxon>Pseudomonadati</taxon>
        <taxon>Pseudomonadota</taxon>
        <taxon>Alphaproteobacteria</taxon>
        <taxon>Hyphomicrobiales</taxon>
        <taxon>Methylobacteriaceae</taxon>
        <taxon>Methylobacterium</taxon>
    </lineage>
</organism>
<gene>
    <name evidence="1" type="ORF">AFCDBAGC_2779</name>
</gene>
<name>A0ABQ4QI38_9HYPH</name>
<accession>A0ABQ4QI38</accession>
<comment type="caution">
    <text evidence="1">The sequence shown here is derived from an EMBL/GenBank/DDBJ whole genome shotgun (WGS) entry which is preliminary data.</text>
</comment>
<dbReference type="RefSeq" id="WP_238272391.1">
    <property type="nucleotide sequence ID" value="NZ_BPQG01000043.1"/>
</dbReference>
<dbReference type="EMBL" id="BPQG01000043">
    <property type="protein sequence ID" value="GJD44910.1"/>
    <property type="molecule type" value="Genomic_DNA"/>
</dbReference>
<keyword evidence="2" id="KW-1185">Reference proteome</keyword>
<evidence type="ECO:0000313" key="1">
    <source>
        <dbReference type="EMBL" id="GJD44910.1"/>
    </source>
</evidence>